<proteinExistence type="predicted"/>
<gene>
    <name evidence="1" type="ORF">TNIN_360961</name>
</gene>
<reference evidence="1" key="1">
    <citation type="submission" date="2020-08" db="EMBL/GenBank/DDBJ databases">
        <title>Multicomponent nature underlies the extraordinary mechanical properties of spider dragline silk.</title>
        <authorList>
            <person name="Kono N."/>
            <person name="Nakamura H."/>
            <person name="Mori M."/>
            <person name="Yoshida Y."/>
            <person name="Ohtoshi R."/>
            <person name="Malay A.D."/>
            <person name="Moran D.A.P."/>
            <person name="Tomita M."/>
            <person name="Numata K."/>
            <person name="Arakawa K."/>
        </authorList>
    </citation>
    <scope>NUCLEOTIDE SEQUENCE</scope>
</reference>
<dbReference type="AlphaFoldDB" id="A0A8X7BTV0"/>
<keyword evidence="2" id="KW-1185">Reference proteome</keyword>
<evidence type="ECO:0000313" key="1">
    <source>
        <dbReference type="EMBL" id="GFY42422.1"/>
    </source>
</evidence>
<organism evidence="1 2">
    <name type="scientific">Trichonephila inaurata madagascariensis</name>
    <dbReference type="NCBI Taxonomy" id="2747483"/>
    <lineage>
        <taxon>Eukaryota</taxon>
        <taxon>Metazoa</taxon>
        <taxon>Ecdysozoa</taxon>
        <taxon>Arthropoda</taxon>
        <taxon>Chelicerata</taxon>
        <taxon>Arachnida</taxon>
        <taxon>Araneae</taxon>
        <taxon>Araneomorphae</taxon>
        <taxon>Entelegynae</taxon>
        <taxon>Araneoidea</taxon>
        <taxon>Nephilidae</taxon>
        <taxon>Trichonephila</taxon>
        <taxon>Trichonephila inaurata</taxon>
    </lineage>
</organism>
<dbReference type="Proteomes" id="UP000886998">
    <property type="component" value="Unassembled WGS sequence"/>
</dbReference>
<comment type="caution">
    <text evidence="1">The sequence shown here is derived from an EMBL/GenBank/DDBJ whole genome shotgun (WGS) entry which is preliminary data.</text>
</comment>
<accession>A0A8X7BTV0</accession>
<dbReference type="EMBL" id="BMAV01003061">
    <property type="protein sequence ID" value="GFY42422.1"/>
    <property type="molecule type" value="Genomic_DNA"/>
</dbReference>
<name>A0A8X7BTV0_9ARAC</name>
<evidence type="ECO:0000313" key="2">
    <source>
        <dbReference type="Proteomes" id="UP000886998"/>
    </source>
</evidence>
<protein>
    <submittedName>
        <fullName evidence="1">Uncharacterized protein</fullName>
    </submittedName>
</protein>
<sequence>MVSRVLSMGWVPCRGDRNYSLPGVAKDNACETHGHNASFLTSASESDRWDTSRGLEKRYRAIYLHSNYPTPLEPIESRWSGFGDHVASKPYMPNGIIWIWHAESTELE</sequence>